<reference evidence="3" key="2">
    <citation type="submission" date="2015-01" db="EMBL/GenBank/DDBJ databases">
        <title>Evolutionary Origins and Diversification of the Mycorrhizal Mutualists.</title>
        <authorList>
            <consortium name="DOE Joint Genome Institute"/>
            <consortium name="Mycorrhizal Genomics Consortium"/>
            <person name="Kohler A."/>
            <person name="Kuo A."/>
            <person name="Nagy L.G."/>
            <person name="Floudas D."/>
            <person name="Copeland A."/>
            <person name="Barry K.W."/>
            <person name="Cichocki N."/>
            <person name="Veneault-Fourrey C."/>
            <person name="LaButti K."/>
            <person name="Lindquist E.A."/>
            <person name="Lipzen A."/>
            <person name="Lundell T."/>
            <person name="Morin E."/>
            <person name="Murat C."/>
            <person name="Riley R."/>
            <person name="Ohm R."/>
            <person name="Sun H."/>
            <person name="Tunlid A."/>
            <person name="Henrissat B."/>
            <person name="Grigoriev I.V."/>
            <person name="Hibbett D.S."/>
            <person name="Martin F."/>
        </authorList>
    </citation>
    <scope>NUCLEOTIDE SEQUENCE [LARGE SCALE GENOMIC DNA]</scope>
    <source>
        <strain evidence="3">Ve08.2h10</strain>
    </source>
</reference>
<dbReference type="AlphaFoldDB" id="A0A0D0D3S2"/>
<organism evidence="2 3">
    <name type="scientific">Paxillus rubicundulus Ve08.2h10</name>
    <dbReference type="NCBI Taxonomy" id="930991"/>
    <lineage>
        <taxon>Eukaryota</taxon>
        <taxon>Fungi</taxon>
        <taxon>Dikarya</taxon>
        <taxon>Basidiomycota</taxon>
        <taxon>Agaricomycotina</taxon>
        <taxon>Agaricomycetes</taxon>
        <taxon>Agaricomycetidae</taxon>
        <taxon>Boletales</taxon>
        <taxon>Paxilineae</taxon>
        <taxon>Paxillaceae</taxon>
        <taxon>Paxillus</taxon>
    </lineage>
</organism>
<feature type="compositionally biased region" description="Basic and acidic residues" evidence="1">
    <location>
        <begin position="43"/>
        <end position="57"/>
    </location>
</feature>
<feature type="region of interest" description="Disordered" evidence="1">
    <location>
        <begin position="43"/>
        <end position="90"/>
    </location>
</feature>
<accession>A0A0D0D3S2</accession>
<dbReference type="EMBL" id="KN828713">
    <property type="protein sequence ID" value="KIK74599.1"/>
    <property type="molecule type" value="Genomic_DNA"/>
</dbReference>
<feature type="compositionally biased region" description="Basic and acidic residues" evidence="1">
    <location>
        <begin position="66"/>
        <end position="80"/>
    </location>
</feature>
<keyword evidence="3" id="KW-1185">Reference proteome</keyword>
<feature type="compositionally biased region" description="Polar residues" evidence="1">
    <location>
        <begin position="1"/>
        <end position="16"/>
    </location>
</feature>
<proteinExistence type="predicted"/>
<evidence type="ECO:0000313" key="3">
    <source>
        <dbReference type="Proteomes" id="UP000054538"/>
    </source>
</evidence>
<protein>
    <submittedName>
        <fullName evidence="2">Unplaced genomic scaffold scaffold_3891, whole genome shotgun sequence</fullName>
    </submittedName>
</protein>
<name>A0A0D0D3S2_9AGAM</name>
<evidence type="ECO:0000256" key="1">
    <source>
        <dbReference type="SAM" id="MobiDB-lite"/>
    </source>
</evidence>
<evidence type="ECO:0000313" key="2">
    <source>
        <dbReference type="EMBL" id="KIK74599.1"/>
    </source>
</evidence>
<dbReference type="HOGENOM" id="CLU_159467_0_0_1"/>
<gene>
    <name evidence="2" type="ORF">PAXRUDRAFT_19709</name>
</gene>
<sequence>MSSSATNDITKWSNEQLCEHDDDEDDLYKRKSTECRCHMKAQKEVEHQRAEEERSQLEEEFEEEEMAKVAKEREALKGQSEEEAEVDESV</sequence>
<feature type="region of interest" description="Disordered" evidence="1">
    <location>
        <begin position="1"/>
        <end position="23"/>
    </location>
</feature>
<dbReference type="Proteomes" id="UP000054538">
    <property type="component" value="Unassembled WGS sequence"/>
</dbReference>
<reference evidence="2 3" key="1">
    <citation type="submission" date="2014-04" db="EMBL/GenBank/DDBJ databases">
        <authorList>
            <consortium name="DOE Joint Genome Institute"/>
            <person name="Kuo A."/>
            <person name="Kohler A."/>
            <person name="Jargeat P."/>
            <person name="Nagy L.G."/>
            <person name="Floudas D."/>
            <person name="Copeland A."/>
            <person name="Barry K.W."/>
            <person name="Cichocki N."/>
            <person name="Veneault-Fourrey C."/>
            <person name="LaButti K."/>
            <person name="Lindquist E.A."/>
            <person name="Lipzen A."/>
            <person name="Lundell T."/>
            <person name="Morin E."/>
            <person name="Murat C."/>
            <person name="Sun H."/>
            <person name="Tunlid A."/>
            <person name="Henrissat B."/>
            <person name="Grigoriev I.V."/>
            <person name="Hibbett D.S."/>
            <person name="Martin F."/>
            <person name="Nordberg H.P."/>
            <person name="Cantor M.N."/>
            <person name="Hua S.X."/>
        </authorList>
    </citation>
    <scope>NUCLEOTIDE SEQUENCE [LARGE SCALE GENOMIC DNA]</scope>
    <source>
        <strain evidence="2 3">Ve08.2h10</strain>
    </source>
</reference>
<dbReference type="InParanoid" id="A0A0D0D3S2"/>
<feature type="compositionally biased region" description="Acidic residues" evidence="1">
    <location>
        <begin position="81"/>
        <end position="90"/>
    </location>
</feature>